<dbReference type="SMART" id="SM00238">
    <property type="entry name" value="BIR"/>
    <property type="match status" value="2"/>
</dbReference>
<keyword evidence="1" id="KW-0863">Zinc-finger</keyword>
<dbReference type="PROSITE" id="PS50143">
    <property type="entry name" value="BIR_REPEAT_2"/>
    <property type="match status" value="2"/>
</dbReference>
<dbReference type="PANTHER" id="PTHR10044">
    <property type="entry name" value="INHIBITOR OF APOPTOSIS"/>
    <property type="match status" value="1"/>
</dbReference>
<evidence type="ECO:0000313" key="3">
    <source>
        <dbReference type="EMBL" id="AXS01138.1"/>
    </source>
</evidence>
<reference evidence="3" key="1">
    <citation type="journal article" date="2018" name="PLoS ONE">
        <title>Genomic analysis of an Argentinean isolate of Spodoptera frugiperda granulovirus reveals that various baculoviruses code for Lef-7 proteins with three F-box domains.</title>
        <authorList>
            <person name="Ferrelli M.L."/>
            <person name="Pidre M.L."/>
            <person name="Ghiringhelli P.D."/>
            <person name="Torres S."/>
            <person name="Fabre M.L."/>
            <person name="Masson T."/>
            <person name="Cedola M.T."/>
            <person name="Sciocco-Cap A."/>
            <person name="Romanowski V."/>
        </authorList>
    </citation>
    <scope>NUCLEOTIDE SEQUENCE</scope>
    <source>
        <strain evidence="3">ARG</strain>
    </source>
</reference>
<dbReference type="InterPro" id="IPR001370">
    <property type="entry name" value="BIR_rpt"/>
</dbReference>
<dbReference type="PROSITE" id="PS50089">
    <property type="entry name" value="ZF_RING_2"/>
    <property type="match status" value="1"/>
</dbReference>
<dbReference type="SUPFAM" id="SSF57924">
    <property type="entry name" value="Inhibitor of apoptosis (IAP) repeat"/>
    <property type="match status" value="2"/>
</dbReference>
<dbReference type="Pfam" id="PF00653">
    <property type="entry name" value="BIR"/>
    <property type="match status" value="2"/>
</dbReference>
<dbReference type="Gene3D" id="3.30.40.10">
    <property type="entry name" value="Zinc/RING finger domain, C3HC4 (zinc finger)"/>
    <property type="match status" value="1"/>
</dbReference>
<feature type="domain" description="RING-type" evidence="2">
    <location>
        <begin position="231"/>
        <end position="266"/>
    </location>
</feature>
<name>A0A346QW38_9BBAC</name>
<keyword evidence="1" id="KW-0862">Zinc</keyword>
<dbReference type="CDD" id="cd00022">
    <property type="entry name" value="BIR"/>
    <property type="match status" value="2"/>
</dbReference>
<organism evidence="3">
    <name type="scientific">Spodoptera frugiperda granulovirus</name>
    <dbReference type="NCBI Taxonomy" id="307454"/>
    <lineage>
        <taxon>Viruses</taxon>
        <taxon>Viruses incertae sedis</taxon>
        <taxon>Naldaviricetes</taxon>
        <taxon>Lefavirales</taxon>
        <taxon>Baculoviridae</taxon>
        <taxon>Betabaculovirus</taxon>
        <taxon>Betabaculovirus spofrugiperdae</taxon>
    </lineage>
</organism>
<keyword evidence="1" id="KW-0479">Metal-binding</keyword>
<protein>
    <submittedName>
        <fullName evidence="3">Iap-3</fullName>
    </submittedName>
</protein>
<dbReference type="InterPro" id="IPR001841">
    <property type="entry name" value="Znf_RING"/>
</dbReference>
<dbReference type="Gene3D" id="1.10.1170.10">
    <property type="entry name" value="Inhibitor Of Apoptosis Protein (2mihbC-IAP-1), Chain A"/>
    <property type="match status" value="2"/>
</dbReference>
<evidence type="ECO:0000259" key="2">
    <source>
        <dbReference type="PROSITE" id="PS50089"/>
    </source>
</evidence>
<dbReference type="GO" id="GO:0008270">
    <property type="term" value="F:zinc ion binding"/>
    <property type="evidence" value="ECO:0007669"/>
    <property type="project" value="UniProtKB-KW"/>
</dbReference>
<dbReference type="PANTHER" id="PTHR10044:SF139">
    <property type="entry name" value="DEATH-ASSOCIATED INHIBITOR OF APOPTOSIS 2"/>
    <property type="match status" value="1"/>
</dbReference>
<sequence length="289" mass="33228">MCLFYLVMKSYDQRLLTYTDVWTYNDDVRLRPERLALLGFYYTGVDDKIKCAYCELCLSRFKCGSIFFDPLVDHKRWSPECTFIYENLQKPTVYVNTRPPVVVDLATMENRLNTFRNNWPVVLQHLCFDMCLAGLYYTGAGDVVACYLCAVRIGEWWPQHVPWIRHHHQNPACPYIAINYNKIDLMDGVTTVAPDNNAPLVTTTQTYDKPDSSAPELQIIQHENSWRLPQCVVCRSGFISCVLTPCFDLCVCDKCSSATVECPVCQRYVSGAFRVNIPVRQLSTVHITD</sequence>
<dbReference type="InterPro" id="IPR013083">
    <property type="entry name" value="Znf_RING/FYVE/PHD"/>
</dbReference>
<dbReference type="Pfam" id="PF13920">
    <property type="entry name" value="zf-C3HC4_3"/>
    <property type="match status" value="1"/>
</dbReference>
<evidence type="ECO:0000256" key="1">
    <source>
        <dbReference type="PROSITE-ProRule" id="PRU00175"/>
    </source>
</evidence>
<dbReference type="EMBL" id="MH170055">
    <property type="protein sequence ID" value="AXS01138.1"/>
    <property type="molecule type" value="Genomic_DNA"/>
</dbReference>
<proteinExistence type="predicted"/>
<accession>A0A346QW38</accession>
<dbReference type="InterPro" id="IPR050784">
    <property type="entry name" value="IAP"/>
</dbReference>